<protein>
    <submittedName>
        <fullName evidence="1">Uncharacterized protein</fullName>
    </submittedName>
</protein>
<sequence length="122" mass="13876">MKKLFIIGILLLLFTVCIESKKFYPKVIYIHVEGSEGLPFAGTYSNIEEETYVVGYVPEYYVSSLSEYEDTNDVFIGTFHKCVEVGTLRVKLFAADYGEQSELVIDTFTTEPFGDVIVQYPD</sequence>
<organism evidence="1 2">
    <name type="scientific">candidate division TA06 bacterium DG_78</name>
    <dbReference type="NCBI Taxonomy" id="1703772"/>
    <lineage>
        <taxon>Bacteria</taxon>
        <taxon>Bacteria division TA06</taxon>
    </lineage>
</organism>
<dbReference type="AlphaFoldDB" id="A0A0S7YHD9"/>
<name>A0A0S7YHD9_UNCT6</name>
<evidence type="ECO:0000313" key="1">
    <source>
        <dbReference type="EMBL" id="KPJ74168.1"/>
    </source>
</evidence>
<gene>
    <name evidence="1" type="ORF">AMJ52_01505</name>
</gene>
<dbReference type="Proteomes" id="UP000051012">
    <property type="component" value="Unassembled WGS sequence"/>
</dbReference>
<proteinExistence type="predicted"/>
<dbReference type="EMBL" id="LJNI01000012">
    <property type="protein sequence ID" value="KPJ74168.1"/>
    <property type="molecule type" value="Genomic_DNA"/>
</dbReference>
<evidence type="ECO:0000313" key="2">
    <source>
        <dbReference type="Proteomes" id="UP000051012"/>
    </source>
</evidence>
<comment type="caution">
    <text evidence="1">The sequence shown here is derived from an EMBL/GenBank/DDBJ whole genome shotgun (WGS) entry which is preliminary data.</text>
</comment>
<reference evidence="1 2" key="1">
    <citation type="journal article" date="2015" name="Microbiome">
        <title>Genomic resolution of linkages in carbon, nitrogen, and sulfur cycling among widespread estuary sediment bacteria.</title>
        <authorList>
            <person name="Baker B.J."/>
            <person name="Lazar C.S."/>
            <person name="Teske A.P."/>
            <person name="Dick G.J."/>
        </authorList>
    </citation>
    <scope>NUCLEOTIDE SEQUENCE [LARGE SCALE GENOMIC DNA]</scope>
    <source>
        <strain evidence="1">DG_78</strain>
    </source>
</reference>
<accession>A0A0S7YHD9</accession>